<evidence type="ECO:0000313" key="2">
    <source>
        <dbReference type="EMBL" id="MEX6686793.1"/>
    </source>
</evidence>
<proteinExistence type="predicted"/>
<feature type="domain" description="DUF4136" evidence="1">
    <location>
        <begin position="35"/>
        <end position="205"/>
    </location>
</feature>
<evidence type="ECO:0000259" key="1">
    <source>
        <dbReference type="Pfam" id="PF13590"/>
    </source>
</evidence>
<sequence>MKRNLLIFLIAAGLLTASCRKSPDYDQLSSNFVVITNADTSVAFNSFKTYYISDTITYLSSSSKDTILFDDNAKKLVQAVKDNMNARGYSFVAKNNHPDIGFNLGVVKTLNVGVSYPGWWWGYPGWWDPWYWGWYYPYYYPWSITYVVTTGTVILDMVDLKDANSKQQLRVLWNGYMGGAVGSDVGTNVQRGVDAINTSFKQSPYINAN</sequence>
<evidence type="ECO:0000313" key="3">
    <source>
        <dbReference type="Proteomes" id="UP001560573"/>
    </source>
</evidence>
<reference evidence="2 3" key="1">
    <citation type="submission" date="2023-07" db="EMBL/GenBank/DDBJ databases">
        <authorList>
            <person name="Lian W.-H."/>
        </authorList>
    </citation>
    <scope>NUCLEOTIDE SEQUENCE [LARGE SCALE GENOMIC DNA]</scope>
    <source>
        <strain evidence="2 3">SYSU DXS3180</strain>
    </source>
</reference>
<organism evidence="2 3">
    <name type="scientific">Danxiaibacter flavus</name>
    <dbReference type="NCBI Taxonomy" id="3049108"/>
    <lineage>
        <taxon>Bacteria</taxon>
        <taxon>Pseudomonadati</taxon>
        <taxon>Bacteroidota</taxon>
        <taxon>Chitinophagia</taxon>
        <taxon>Chitinophagales</taxon>
        <taxon>Chitinophagaceae</taxon>
        <taxon>Danxiaibacter</taxon>
    </lineage>
</organism>
<keyword evidence="3" id="KW-1185">Reference proteome</keyword>
<dbReference type="Pfam" id="PF13590">
    <property type="entry name" value="DUF4136"/>
    <property type="match status" value="1"/>
</dbReference>
<accession>A0ABV3ZE96</accession>
<dbReference type="Gene3D" id="3.30.160.670">
    <property type="match status" value="1"/>
</dbReference>
<name>A0ABV3ZE96_9BACT</name>
<gene>
    <name evidence="2" type="ORF">QTN47_04765</name>
</gene>
<dbReference type="InterPro" id="IPR025411">
    <property type="entry name" value="DUF4136"/>
</dbReference>
<dbReference type="Proteomes" id="UP001560573">
    <property type="component" value="Unassembled WGS sequence"/>
</dbReference>
<comment type="caution">
    <text evidence="2">The sequence shown here is derived from an EMBL/GenBank/DDBJ whole genome shotgun (WGS) entry which is preliminary data.</text>
</comment>
<dbReference type="EMBL" id="JAULBC010000001">
    <property type="protein sequence ID" value="MEX6686793.1"/>
    <property type="molecule type" value="Genomic_DNA"/>
</dbReference>
<dbReference type="PROSITE" id="PS51257">
    <property type="entry name" value="PROKAR_LIPOPROTEIN"/>
    <property type="match status" value="1"/>
</dbReference>
<protein>
    <submittedName>
        <fullName evidence="2">DUF4136 domain-containing protein</fullName>
    </submittedName>
</protein>
<dbReference type="RefSeq" id="WP_369328188.1">
    <property type="nucleotide sequence ID" value="NZ_JAULBC010000001.1"/>
</dbReference>